<accession>A0A672U2W1</accession>
<evidence type="ECO:0000313" key="3">
    <source>
        <dbReference type="Proteomes" id="UP000472266"/>
    </source>
</evidence>
<reference evidence="2" key="2">
    <citation type="submission" date="2025-08" db="UniProtKB">
        <authorList>
            <consortium name="Ensembl"/>
        </authorList>
    </citation>
    <scope>IDENTIFICATION</scope>
</reference>
<feature type="region of interest" description="Disordered" evidence="1">
    <location>
        <begin position="47"/>
        <end position="71"/>
    </location>
</feature>
<sequence>MLKHCMAWGCASVPVKPVEEVSDPTLQRTTTCGSAYTHLCMQMAQGSGAASPGRDGVISWCPKGKEEDLQP</sequence>
<dbReference type="Proteomes" id="UP000472266">
    <property type="component" value="Chromosome 2"/>
</dbReference>
<dbReference type="InParanoid" id="A0A672U2W1"/>
<protein>
    <submittedName>
        <fullName evidence="2">Uncharacterized protein</fullName>
    </submittedName>
</protein>
<name>A0A672U2W1_STRHB</name>
<evidence type="ECO:0000313" key="2">
    <source>
        <dbReference type="Ensembl" id="ENSSHBP00005009189.1"/>
    </source>
</evidence>
<dbReference type="Ensembl" id="ENSSHBT00005011066.1">
    <property type="protein sequence ID" value="ENSSHBP00005009189.1"/>
    <property type="gene ID" value="ENSSHBG00005008015.1"/>
</dbReference>
<keyword evidence="3" id="KW-1185">Reference proteome</keyword>
<reference evidence="2 3" key="1">
    <citation type="submission" date="2019-11" db="EMBL/GenBank/DDBJ databases">
        <title>Strigops habroptila (kakapo) genome, bStrHab1, primary haplotype, v2.</title>
        <authorList>
            <person name="Jarvis E.D."/>
            <person name="Howard J."/>
            <person name="Rhie A."/>
            <person name="Phillippy A."/>
            <person name="Korlach J."/>
            <person name="Digby A."/>
            <person name="Iorns D."/>
            <person name="Eason D."/>
            <person name="Robertson B."/>
            <person name="Raemaekers T."/>
            <person name="Howe K."/>
            <person name="Lewin H."/>
            <person name="Damas J."/>
            <person name="Hastie A."/>
            <person name="Tracey A."/>
            <person name="Chow W."/>
            <person name="Fedrigo O."/>
        </authorList>
    </citation>
    <scope>NUCLEOTIDE SEQUENCE [LARGE SCALE GENOMIC DNA]</scope>
</reference>
<reference evidence="2" key="3">
    <citation type="submission" date="2025-09" db="UniProtKB">
        <authorList>
            <consortium name="Ensembl"/>
        </authorList>
    </citation>
    <scope>IDENTIFICATION</scope>
</reference>
<dbReference type="AlphaFoldDB" id="A0A672U2W1"/>
<proteinExistence type="predicted"/>
<evidence type="ECO:0000256" key="1">
    <source>
        <dbReference type="SAM" id="MobiDB-lite"/>
    </source>
</evidence>
<organism evidence="2 3">
    <name type="scientific">Strigops habroptila</name>
    <name type="common">Kakapo</name>
    <dbReference type="NCBI Taxonomy" id="2489341"/>
    <lineage>
        <taxon>Eukaryota</taxon>
        <taxon>Metazoa</taxon>
        <taxon>Chordata</taxon>
        <taxon>Craniata</taxon>
        <taxon>Vertebrata</taxon>
        <taxon>Euteleostomi</taxon>
        <taxon>Archelosauria</taxon>
        <taxon>Archosauria</taxon>
        <taxon>Dinosauria</taxon>
        <taxon>Saurischia</taxon>
        <taxon>Theropoda</taxon>
        <taxon>Coelurosauria</taxon>
        <taxon>Aves</taxon>
        <taxon>Neognathae</taxon>
        <taxon>Neoaves</taxon>
        <taxon>Telluraves</taxon>
        <taxon>Australaves</taxon>
        <taxon>Psittaciformes</taxon>
        <taxon>Psittacidae</taxon>
        <taxon>Strigops</taxon>
    </lineage>
</organism>